<dbReference type="InterPro" id="IPR005840">
    <property type="entry name" value="Ribosomal_uS12_MeSTrfase_RimO"/>
</dbReference>
<dbReference type="SFLD" id="SFLDG01082">
    <property type="entry name" value="B12-binding_domain_containing"/>
    <property type="match status" value="1"/>
</dbReference>
<organism evidence="11 12">
    <name type="scientific">Candidatus Borkfalkia faecipullorum</name>
    <dbReference type="NCBI Taxonomy" id="2838510"/>
    <lineage>
        <taxon>Bacteria</taxon>
        <taxon>Bacillati</taxon>
        <taxon>Bacillota</taxon>
        <taxon>Clostridia</taxon>
        <taxon>Christensenellales</taxon>
        <taxon>Christensenellaceae</taxon>
        <taxon>Candidatus Borkfalkia</taxon>
    </lineage>
</organism>
<evidence type="ECO:0000256" key="3">
    <source>
        <dbReference type="ARBA" id="ARBA00022679"/>
    </source>
</evidence>
<keyword evidence="2 8" id="KW-0963">Cytoplasm</keyword>
<dbReference type="GO" id="GO:0035600">
    <property type="term" value="P:tRNA methylthiolation"/>
    <property type="evidence" value="ECO:0007669"/>
    <property type="project" value="UniProtKB-ARBA"/>
</dbReference>
<comment type="cofactor">
    <cofactor evidence="8">
        <name>[4Fe-4S] cluster</name>
        <dbReference type="ChEBI" id="CHEBI:49883"/>
    </cofactor>
    <text evidence="8">Binds 2 [4Fe-4S] clusters. One cluster is coordinated with 3 cysteines and an exchangeable S-adenosyl-L-methionine.</text>
</comment>
<feature type="binding site" evidence="8">
    <location>
        <position position="158"/>
    </location>
    <ligand>
        <name>[4Fe-4S] cluster</name>
        <dbReference type="ChEBI" id="CHEBI:49883"/>
        <label>2</label>
        <note>4Fe-4S-S-AdoMet</note>
    </ligand>
</feature>
<keyword evidence="11" id="KW-0689">Ribosomal protein</keyword>
<dbReference type="EC" id="2.8.4.4" evidence="8"/>
<evidence type="ECO:0000259" key="9">
    <source>
        <dbReference type="PROSITE" id="PS51449"/>
    </source>
</evidence>
<dbReference type="InterPro" id="IPR012340">
    <property type="entry name" value="NA-bd_OB-fold"/>
</dbReference>
<dbReference type="InterPro" id="IPR020612">
    <property type="entry name" value="Methylthiotransferase_CS"/>
</dbReference>
<feature type="binding site" evidence="8">
    <location>
        <position position="161"/>
    </location>
    <ligand>
        <name>[4Fe-4S] cluster</name>
        <dbReference type="ChEBI" id="CHEBI:49883"/>
        <label>2</label>
        <note>4Fe-4S-S-AdoMet</note>
    </ligand>
</feature>
<dbReference type="EMBL" id="DXFX01000012">
    <property type="protein sequence ID" value="HIX07062.1"/>
    <property type="molecule type" value="Genomic_DNA"/>
</dbReference>
<dbReference type="GO" id="GO:0051539">
    <property type="term" value="F:4 iron, 4 sulfur cluster binding"/>
    <property type="evidence" value="ECO:0007669"/>
    <property type="project" value="UniProtKB-UniRule"/>
</dbReference>
<dbReference type="NCBIfam" id="TIGR00089">
    <property type="entry name" value="MiaB/RimO family radical SAM methylthiotransferase"/>
    <property type="match status" value="1"/>
</dbReference>
<dbReference type="InterPro" id="IPR013848">
    <property type="entry name" value="Methylthiotransferase_N"/>
</dbReference>
<dbReference type="SMART" id="SM00729">
    <property type="entry name" value="Elp3"/>
    <property type="match status" value="1"/>
</dbReference>
<dbReference type="Pfam" id="PF04055">
    <property type="entry name" value="Radical_SAM"/>
    <property type="match status" value="1"/>
</dbReference>
<sequence>MLENKVFGMISLGCDKNRVDAERLLAIVRGRGFAVTDDISEANILIVNTCAFLDSARREAIETVLDCNSYRGGKLEKIVVTGCLPEKYIGELFPSLTEGDVFLGCNDADKLIEAIELSYKQGRVDMVHKGHESEGGRTLTTPLHYAYLKIADGCNNHCTYCLIPKIRGKYRSYPMEKLVAEAESLGDLSELILVAQDTTRYGEDLYGENKFVELIRRLSAQENIGSIRLLYCYPDVIGEELIEEIAVNPKVVKYIDIPLQHSEDRILKLMNRKGSRAEYLSLIRKLKERIPDIAIRSTFIAGFPTETEEEVAALGDFLREAKLTNCGFFAYSREPDTPAYRLKGQIPARVKQKRVRELYRVQEQISAEYLRSFVGKQVEVLCDGIDYDRKCFVGRAWWSAPDIDGKIYFHATEAEQGERCLVTVTGSDSYDLFGETEEYHESAK</sequence>
<dbReference type="CDD" id="cd01335">
    <property type="entry name" value="Radical_SAM"/>
    <property type="match status" value="1"/>
</dbReference>
<dbReference type="Pfam" id="PF18693">
    <property type="entry name" value="TRAM_2"/>
    <property type="match status" value="1"/>
</dbReference>
<comment type="function">
    <text evidence="8">Catalyzes the methylthiolation of an aspartic acid residue of ribosomal protein uS12.</text>
</comment>
<dbReference type="PANTHER" id="PTHR43837">
    <property type="entry name" value="RIBOSOMAL PROTEIN S12 METHYLTHIOTRANSFERASE RIMO"/>
    <property type="match status" value="1"/>
</dbReference>
<dbReference type="PROSITE" id="PS51449">
    <property type="entry name" value="MTTASE_N"/>
    <property type="match status" value="1"/>
</dbReference>
<keyword evidence="3 8" id="KW-0808">Transferase</keyword>
<dbReference type="Gene3D" id="3.80.30.20">
    <property type="entry name" value="tm_1862 like domain"/>
    <property type="match status" value="1"/>
</dbReference>
<reference evidence="11" key="1">
    <citation type="journal article" date="2021" name="PeerJ">
        <title>Extensive microbial diversity within the chicken gut microbiome revealed by metagenomics and culture.</title>
        <authorList>
            <person name="Gilroy R."/>
            <person name="Ravi A."/>
            <person name="Getino M."/>
            <person name="Pursley I."/>
            <person name="Horton D.L."/>
            <person name="Alikhan N.F."/>
            <person name="Baker D."/>
            <person name="Gharbi K."/>
            <person name="Hall N."/>
            <person name="Watson M."/>
            <person name="Adriaenssens E.M."/>
            <person name="Foster-Nyarko E."/>
            <person name="Jarju S."/>
            <person name="Secka A."/>
            <person name="Antonio M."/>
            <person name="Oren A."/>
            <person name="Chaudhuri R.R."/>
            <person name="La Ragione R."/>
            <person name="Hildebrand F."/>
            <person name="Pallen M.J."/>
        </authorList>
    </citation>
    <scope>NUCLEOTIDE SEQUENCE</scope>
    <source>
        <strain evidence="11">811</strain>
    </source>
</reference>
<feature type="binding site" evidence="8">
    <location>
        <position position="14"/>
    </location>
    <ligand>
        <name>[4Fe-4S] cluster</name>
        <dbReference type="ChEBI" id="CHEBI:49883"/>
        <label>1</label>
    </ligand>
</feature>
<dbReference type="PANTHER" id="PTHR43837:SF1">
    <property type="entry name" value="RIBOSOMAL PROTEIN US12 METHYLTHIOTRANSFERASE RIMO"/>
    <property type="match status" value="1"/>
</dbReference>
<keyword evidence="11" id="KW-0687">Ribonucleoprotein</keyword>
<dbReference type="InterPro" id="IPR005839">
    <property type="entry name" value="Methylthiotransferase"/>
</dbReference>
<dbReference type="HAMAP" id="MF_01865">
    <property type="entry name" value="MTTase_RimO"/>
    <property type="match status" value="1"/>
</dbReference>
<evidence type="ECO:0000256" key="5">
    <source>
        <dbReference type="ARBA" id="ARBA00022723"/>
    </source>
</evidence>
<keyword evidence="1 8" id="KW-0004">4Fe-4S</keyword>
<dbReference type="GO" id="GO:0005840">
    <property type="term" value="C:ribosome"/>
    <property type="evidence" value="ECO:0007669"/>
    <property type="project" value="UniProtKB-KW"/>
</dbReference>
<feature type="domain" description="MTTase N-terminal" evidence="9">
    <location>
        <begin position="5"/>
        <end position="120"/>
    </location>
</feature>
<evidence type="ECO:0000259" key="10">
    <source>
        <dbReference type="PROSITE" id="PS51918"/>
    </source>
</evidence>
<dbReference type="PROSITE" id="PS51918">
    <property type="entry name" value="RADICAL_SAM"/>
    <property type="match status" value="1"/>
</dbReference>
<protein>
    <recommendedName>
        <fullName evidence="8">Ribosomal protein uS12 methylthiotransferase RimO</fullName>
        <shortName evidence="8">uS12 MTTase</shortName>
        <shortName evidence="8">uS12 methylthiotransferase</shortName>
        <ecNumber evidence="8">2.8.4.4</ecNumber>
    </recommendedName>
    <alternativeName>
        <fullName evidence="8">Ribosomal protein uS12 (aspartate-C(3))-methylthiotransferase</fullName>
    </alternativeName>
    <alternativeName>
        <fullName evidence="8">Ribosome maturation factor RimO</fullName>
    </alternativeName>
</protein>
<dbReference type="FunFam" id="3.80.30.20:FF:000001">
    <property type="entry name" value="tRNA-2-methylthio-N(6)-dimethylallyladenosine synthase 2"/>
    <property type="match status" value="1"/>
</dbReference>
<evidence type="ECO:0000256" key="6">
    <source>
        <dbReference type="ARBA" id="ARBA00023004"/>
    </source>
</evidence>
<evidence type="ECO:0000256" key="8">
    <source>
        <dbReference type="HAMAP-Rule" id="MF_01865"/>
    </source>
</evidence>
<dbReference type="GO" id="GO:0035599">
    <property type="term" value="F:aspartic acid methylthiotransferase activity"/>
    <property type="evidence" value="ECO:0007669"/>
    <property type="project" value="TreeGrafter"/>
</dbReference>
<feature type="binding site" evidence="8">
    <location>
        <position position="154"/>
    </location>
    <ligand>
        <name>[4Fe-4S] cluster</name>
        <dbReference type="ChEBI" id="CHEBI:49883"/>
        <label>2</label>
        <note>4Fe-4S-S-AdoMet</note>
    </ligand>
</feature>
<reference evidence="11" key="2">
    <citation type="submission" date="2021-04" db="EMBL/GenBank/DDBJ databases">
        <authorList>
            <person name="Gilroy R."/>
        </authorList>
    </citation>
    <scope>NUCLEOTIDE SEQUENCE</scope>
    <source>
        <strain evidence="11">811</strain>
    </source>
</reference>
<dbReference type="GO" id="GO:0103039">
    <property type="term" value="F:protein methylthiotransferase activity"/>
    <property type="evidence" value="ECO:0007669"/>
    <property type="project" value="UniProtKB-EC"/>
</dbReference>
<gene>
    <name evidence="8 11" type="primary">rimO</name>
    <name evidence="11" type="ORF">H9741_01135</name>
</gene>
<comment type="similarity">
    <text evidence="8">Belongs to the methylthiotransferase family. RimO subfamily.</text>
</comment>
<comment type="catalytic activity">
    <reaction evidence="8">
        <text>L-aspartate(89)-[ribosomal protein uS12]-hydrogen + (sulfur carrier)-SH + AH2 + 2 S-adenosyl-L-methionine = 3-methylsulfanyl-L-aspartate(89)-[ribosomal protein uS12]-hydrogen + (sulfur carrier)-H + 5'-deoxyadenosine + L-methionine + A + S-adenosyl-L-homocysteine + 2 H(+)</text>
        <dbReference type="Rhea" id="RHEA:37087"/>
        <dbReference type="Rhea" id="RHEA-COMP:10460"/>
        <dbReference type="Rhea" id="RHEA-COMP:10461"/>
        <dbReference type="Rhea" id="RHEA-COMP:14737"/>
        <dbReference type="Rhea" id="RHEA-COMP:14739"/>
        <dbReference type="ChEBI" id="CHEBI:13193"/>
        <dbReference type="ChEBI" id="CHEBI:15378"/>
        <dbReference type="ChEBI" id="CHEBI:17319"/>
        <dbReference type="ChEBI" id="CHEBI:17499"/>
        <dbReference type="ChEBI" id="CHEBI:29917"/>
        <dbReference type="ChEBI" id="CHEBI:29961"/>
        <dbReference type="ChEBI" id="CHEBI:57844"/>
        <dbReference type="ChEBI" id="CHEBI:57856"/>
        <dbReference type="ChEBI" id="CHEBI:59789"/>
        <dbReference type="ChEBI" id="CHEBI:64428"/>
        <dbReference type="ChEBI" id="CHEBI:73599"/>
        <dbReference type="EC" id="2.8.4.4"/>
    </reaction>
</comment>
<dbReference type="InterPro" id="IPR038135">
    <property type="entry name" value="Methylthiotransferase_N_sf"/>
</dbReference>
<name>A0A9D2AFM1_9FIRM</name>
<dbReference type="Gene3D" id="3.40.50.12160">
    <property type="entry name" value="Methylthiotransferase, N-terminal domain"/>
    <property type="match status" value="1"/>
</dbReference>
<dbReference type="InterPro" id="IPR007197">
    <property type="entry name" value="rSAM"/>
</dbReference>
<proteinExistence type="inferred from homology"/>
<dbReference type="GO" id="GO:0005829">
    <property type="term" value="C:cytosol"/>
    <property type="evidence" value="ECO:0007669"/>
    <property type="project" value="TreeGrafter"/>
</dbReference>
<dbReference type="NCBIfam" id="TIGR01125">
    <property type="entry name" value="30S ribosomal protein S12 methylthiotransferase RimO"/>
    <property type="match status" value="1"/>
</dbReference>
<dbReference type="InterPro" id="IPR023404">
    <property type="entry name" value="rSAM_horseshoe"/>
</dbReference>
<feature type="binding site" evidence="8">
    <location>
        <position position="50"/>
    </location>
    <ligand>
        <name>[4Fe-4S] cluster</name>
        <dbReference type="ChEBI" id="CHEBI:49883"/>
        <label>1</label>
    </ligand>
</feature>
<evidence type="ECO:0000313" key="11">
    <source>
        <dbReference type="EMBL" id="HIX07062.1"/>
    </source>
</evidence>
<dbReference type="AlphaFoldDB" id="A0A9D2AFM1"/>
<feature type="domain" description="Radical SAM core" evidence="10">
    <location>
        <begin position="140"/>
        <end position="368"/>
    </location>
</feature>
<dbReference type="SUPFAM" id="SSF102114">
    <property type="entry name" value="Radical SAM enzymes"/>
    <property type="match status" value="1"/>
</dbReference>
<evidence type="ECO:0000313" key="12">
    <source>
        <dbReference type="Proteomes" id="UP000824204"/>
    </source>
</evidence>
<dbReference type="InterPro" id="IPR002792">
    <property type="entry name" value="TRAM_dom"/>
</dbReference>
<evidence type="ECO:0000256" key="4">
    <source>
        <dbReference type="ARBA" id="ARBA00022691"/>
    </source>
</evidence>
<dbReference type="Proteomes" id="UP000824204">
    <property type="component" value="Unassembled WGS sequence"/>
</dbReference>
<keyword evidence="5 8" id="KW-0479">Metal-binding</keyword>
<dbReference type="PROSITE" id="PS01278">
    <property type="entry name" value="MTTASE_RADICAL"/>
    <property type="match status" value="1"/>
</dbReference>
<keyword evidence="7 8" id="KW-0411">Iron-sulfur</keyword>
<dbReference type="InterPro" id="IPR058240">
    <property type="entry name" value="rSAM_sf"/>
</dbReference>
<comment type="caution">
    <text evidence="11">The sequence shown here is derived from an EMBL/GenBank/DDBJ whole genome shotgun (WGS) entry which is preliminary data.</text>
</comment>
<accession>A0A9D2AFM1</accession>
<dbReference type="GO" id="GO:0140101">
    <property type="term" value="F:catalytic activity, acting on a tRNA"/>
    <property type="evidence" value="ECO:0007669"/>
    <property type="project" value="UniProtKB-ARBA"/>
</dbReference>
<keyword evidence="4 8" id="KW-0949">S-adenosyl-L-methionine</keyword>
<dbReference type="Gene3D" id="2.40.50.140">
    <property type="entry name" value="Nucleic acid-binding proteins"/>
    <property type="match status" value="1"/>
</dbReference>
<dbReference type="GO" id="GO:0046872">
    <property type="term" value="F:metal ion binding"/>
    <property type="evidence" value="ECO:0007669"/>
    <property type="project" value="UniProtKB-KW"/>
</dbReference>
<dbReference type="SFLD" id="SFLDS00029">
    <property type="entry name" value="Radical_SAM"/>
    <property type="match status" value="1"/>
</dbReference>
<dbReference type="SFLD" id="SFLDF00274">
    <property type="entry name" value="ribosomal_protein_S12_methylth"/>
    <property type="match status" value="1"/>
</dbReference>
<comment type="subcellular location">
    <subcellularLocation>
        <location evidence="8">Cytoplasm</location>
    </subcellularLocation>
</comment>
<dbReference type="SFLD" id="SFLDG01061">
    <property type="entry name" value="methylthiotransferase"/>
    <property type="match status" value="1"/>
</dbReference>
<dbReference type="Pfam" id="PF00919">
    <property type="entry name" value="UPF0004"/>
    <property type="match status" value="1"/>
</dbReference>
<dbReference type="InterPro" id="IPR006638">
    <property type="entry name" value="Elp3/MiaA/NifB-like_rSAM"/>
</dbReference>
<feature type="binding site" evidence="8">
    <location>
        <position position="83"/>
    </location>
    <ligand>
        <name>[4Fe-4S] cluster</name>
        <dbReference type="ChEBI" id="CHEBI:49883"/>
        <label>1</label>
    </ligand>
</feature>
<keyword evidence="6 8" id="KW-0408">Iron</keyword>
<evidence type="ECO:0000256" key="1">
    <source>
        <dbReference type="ARBA" id="ARBA00022485"/>
    </source>
</evidence>
<evidence type="ECO:0000256" key="7">
    <source>
        <dbReference type="ARBA" id="ARBA00023014"/>
    </source>
</evidence>
<evidence type="ECO:0000256" key="2">
    <source>
        <dbReference type="ARBA" id="ARBA00022490"/>
    </source>
</evidence>